<dbReference type="PANTHER" id="PTHR24421">
    <property type="entry name" value="NITRATE/NITRITE SENSOR PROTEIN NARX-RELATED"/>
    <property type="match status" value="1"/>
</dbReference>
<dbReference type="SMART" id="SM00091">
    <property type="entry name" value="PAS"/>
    <property type="match status" value="3"/>
</dbReference>
<evidence type="ECO:0000256" key="4">
    <source>
        <dbReference type="SAM" id="Coils"/>
    </source>
</evidence>
<dbReference type="InterPro" id="IPR050482">
    <property type="entry name" value="Sensor_HK_TwoCompSys"/>
</dbReference>
<dbReference type="InterPro" id="IPR036890">
    <property type="entry name" value="HATPase_C_sf"/>
</dbReference>
<dbReference type="InterPro" id="IPR011712">
    <property type="entry name" value="Sig_transdc_His_kin_sub3_dim/P"/>
</dbReference>
<dbReference type="PANTHER" id="PTHR24421:SF59">
    <property type="entry name" value="OXYGEN SENSOR HISTIDINE KINASE NREB"/>
    <property type="match status" value="1"/>
</dbReference>
<organism evidence="9 10">
    <name type="scientific">Lacibacter sediminis</name>
    <dbReference type="NCBI Taxonomy" id="2760713"/>
    <lineage>
        <taxon>Bacteria</taxon>
        <taxon>Pseudomonadati</taxon>
        <taxon>Bacteroidota</taxon>
        <taxon>Chitinophagia</taxon>
        <taxon>Chitinophagales</taxon>
        <taxon>Chitinophagaceae</taxon>
        <taxon>Lacibacter</taxon>
    </lineage>
</organism>
<evidence type="ECO:0000313" key="9">
    <source>
        <dbReference type="EMBL" id="QNA45284.1"/>
    </source>
</evidence>
<sequence length="893" mass="101514">MSRFAPDLDLQHRLVKRSIIMLTVVFVISLLSFAGWMFSVEWLKHPISGLVAMNPLTSLCFVGLVIALRFKLKYKGKRSHGAFADSIAVIVLVITFSKLLALAAGWDYSLDQLIFFNEVNSDTVSGFTNRMAPNTALCFGLLAVGVLFFHKLQRFFLIAAQTATVLVLMVAVFSILGYIFGAKEFYEVQNYIPMALSSGICFFLFSLAILFASPGTGIMQQLTSKYSGSFIAWRLFLPAFILPVLIGLFRLWGQRSGLYNLEFGSALFVTSMILFFLSLIWVNTLLLNRREQSQEEIIAEKNYMANLVEQTSDAILSTDPYLNIMSWNNGAEEIYGYKKEEVMGKPLGSFLKSTLDPETSEKLLADLNKRGYYNAEYIFFNKQQQPVNVQASVTVLKNQEHQITGYVAVHRDISERKQLEKQLKEFNNQLEIQVKEKTAELRDVFERISDAFIGVDNDYNVVYINKRAELLFNISSDQLTNTSVYKLFSTTEGEVERAIKETFISREYVYLETWLAQFQKWFELNVYPSPSGLSIYIRDITIRKKALLELNASEEKYRLFFENSMDGILLTDGKGQIFSANKAATEIFGMTEEEICSGGRPAILDETDPNWPKFFDARNRYGKAQGELRHFRKNGSTFLAEITSVKFKNASGEEQTNTIIRDITERKRAEEDLNESYQQIRRLTAYLQKVREDERAHIAREIHDELGQQLTVMKMDVSWMKKKIKNGDVNAVPAKMDELQEILDGTVSTVRRIATDLRPSLLDDIGLIAAIEWEVDMFTKRTGIKVNLSKPESAVTMPDESVTGLFRILQESLTNIIRHASASQVDIHLENQNNDFILYIEDNGKGFDMNTVAGKKTLGLLGMKERSAMMRGIFTINSEPLKGTKLEVRVPLS</sequence>
<dbReference type="Pfam" id="PF08448">
    <property type="entry name" value="PAS_4"/>
    <property type="match status" value="1"/>
</dbReference>
<feature type="domain" description="Histidine kinase" evidence="6">
    <location>
        <begin position="701"/>
        <end position="893"/>
    </location>
</feature>
<dbReference type="KEGG" id="lacs:H4075_03515"/>
<dbReference type="PROSITE" id="PS50109">
    <property type="entry name" value="HIS_KIN"/>
    <property type="match status" value="1"/>
</dbReference>
<keyword evidence="10" id="KW-1185">Reference proteome</keyword>
<feature type="domain" description="PAS" evidence="7">
    <location>
        <begin position="300"/>
        <end position="369"/>
    </location>
</feature>
<name>A0A7G5XII1_9BACT</name>
<dbReference type="Pfam" id="PF13426">
    <property type="entry name" value="PAS_9"/>
    <property type="match status" value="2"/>
</dbReference>
<evidence type="ECO:0000256" key="2">
    <source>
        <dbReference type="ARBA" id="ARBA00022777"/>
    </source>
</evidence>
<dbReference type="AlphaFoldDB" id="A0A7G5XII1"/>
<feature type="transmembrane region" description="Helical" evidence="5">
    <location>
        <begin position="231"/>
        <end position="253"/>
    </location>
</feature>
<dbReference type="GO" id="GO:0016020">
    <property type="term" value="C:membrane"/>
    <property type="evidence" value="ECO:0007669"/>
    <property type="project" value="InterPro"/>
</dbReference>
<dbReference type="GO" id="GO:0000155">
    <property type="term" value="F:phosphorelay sensor kinase activity"/>
    <property type="evidence" value="ECO:0007669"/>
    <property type="project" value="InterPro"/>
</dbReference>
<dbReference type="Gene3D" id="3.30.565.10">
    <property type="entry name" value="Histidine kinase-like ATPase, C-terminal domain"/>
    <property type="match status" value="1"/>
</dbReference>
<feature type="transmembrane region" description="Helical" evidence="5">
    <location>
        <begin position="191"/>
        <end position="211"/>
    </location>
</feature>
<feature type="transmembrane region" description="Helical" evidence="5">
    <location>
        <begin position="131"/>
        <end position="149"/>
    </location>
</feature>
<evidence type="ECO:0000313" key="10">
    <source>
        <dbReference type="Proteomes" id="UP000515344"/>
    </source>
</evidence>
<dbReference type="SUPFAM" id="SSF55874">
    <property type="entry name" value="ATPase domain of HSP90 chaperone/DNA topoisomerase II/histidine kinase"/>
    <property type="match status" value="1"/>
</dbReference>
<keyword evidence="1" id="KW-0808">Transferase</keyword>
<evidence type="ECO:0000259" key="8">
    <source>
        <dbReference type="PROSITE" id="PS50113"/>
    </source>
</evidence>
<evidence type="ECO:0000256" key="3">
    <source>
        <dbReference type="ARBA" id="ARBA00023012"/>
    </source>
</evidence>
<keyword evidence="5" id="KW-1133">Transmembrane helix</keyword>
<dbReference type="SUPFAM" id="SSF55785">
    <property type="entry name" value="PYP-like sensor domain (PAS domain)"/>
    <property type="match status" value="3"/>
</dbReference>
<dbReference type="PROSITE" id="PS50112">
    <property type="entry name" value="PAS"/>
    <property type="match status" value="3"/>
</dbReference>
<evidence type="ECO:0000259" key="6">
    <source>
        <dbReference type="PROSITE" id="PS50109"/>
    </source>
</evidence>
<dbReference type="CDD" id="cd00130">
    <property type="entry name" value="PAS"/>
    <property type="match status" value="3"/>
</dbReference>
<feature type="transmembrane region" description="Helical" evidence="5">
    <location>
        <begin position="50"/>
        <end position="70"/>
    </location>
</feature>
<evidence type="ECO:0000256" key="1">
    <source>
        <dbReference type="ARBA" id="ARBA00022679"/>
    </source>
</evidence>
<protein>
    <submittedName>
        <fullName evidence="9">PAS domain S-box protein</fullName>
    </submittedName>
</protein>
<keyword evidence="5" id="KW-0472">Membrane</keyword>
<dbReference type="GO" id="GO:0046983">
    <property type="term" value="F:protein dimerization activity"/>
    <property type="evidence" value="ECO:0007669"/>
    <property type="project" value="InterPro"/>
</dbReference>
<dbReference type="InterPro" id="IPR000700">
    <property type="entry name" value="PAS-assoc_C"/>
</dbReference>
<dbReference type="InterPro" id="IPR003594">
    <property type="entry name" value="HATPase_dom"/>
</dbReference>
<dbReference type="Pfam" id="PF02518">
    <property type="entry name" value="HATPase_c"/>
    <property type="match status" value="1"/>
</dbReference>
<evidence type="ECO:0000256" key="5">
    <source>
        <dbReference type="SAM" id="Phobius"/>
    </source>
</evidence>
<dbReference type="Proteomes" id="UP000515344">
    <property type="component" value="Chromosome"/>
</dbReference>
<feature type="domain" description="PAS" evidence="7">
    <location>
        <begin position="553"/>
        <end position="595"/>
    </location>
</feature>
<dbReference type="SMART" id="SM00387">
    <property type="entry name" value="HATPase_c"/>
    <property type="match status" value="1"/>
</dbReference>
<feature type="transmembrane region" description="Helical" evidence="5">
    <location>
        <begin position="156"/>
        <end position="179"/>
    </location>
</feature>
<feature type="transmembrane region" description="Helical" evidence="5">
    <location>
        <begin position="20"/>
        <end position="38"/>
    </location>
</feature>
<feature type="transmembrane region" description="Helical" evidence="5">
    <location>
        <begin position="82"/>
        <end position="106"/>
    </location>
</feature>
<dbReference type="InterPro" id="IPR000014">
    <property type="entry name" value="PAS"/>
</dbReference>
<gene>
    <name evidence="9" type="ORF">H4075_03515</name>
</gene>
<dbReference type="PROSITE" id="PS50113">
    <property type="entry name" value="PAC"/>
    <property type="match status" value="2"/>
</dbReference>
<keyword evidence="2" id="KW-0418">Kinase</keyword>
<dbReference type="InterPro" id="IPR005467">
    <property type="entry name" value="His_kinase_dom"/>
</dbReference>
<keyword evidence="3" id="KW-0902">Two-component regulatory system</keyword>
<reference evidence="10" key="1">
    <citation type="submission" date="2020-08" db="EMBL/GenBank/DDBJ databases">
        <title>Lacibacter sp. S13-6-6 genome sequencing.</title>
        <authorList>
            <person name="Jin L."/>
        </authorList>
    </citation>
    <scope>NUCLEOTIDE SEQUENCE [LARGE SCALE GENOMIC DNA]</scope>
    <source>
        <strain evidence="10">S13-6-6</strain>
    </source>
</reference>
<feature type="domain" description="PAC" evidence="8">
    <location>
        <begin position="624"/>
        <end position="675"/>
    </location>
</feature>
<dbReference type="InterPro" id="IPR013656">
    <property type="entry name" value="PAS_4"/>
</dbReference>
<feature type="coiled-coil region" evidence="4">
    <location>
        <begin position="409"/>
        <end position="447"/>
    </location>
</feature>
<dbReference type="Gene3D" id="1.20.5.1930">
    <property type="match status" value="1"/>
</dbReference>
<dbReference type="Pfam" id="PF07730">
    <property type="entry name" value="HisKA_3"/>
    <property type="match status" value="1"/>
</dbReference>
<dbReference type="InterPro" id="IPR035965">
    <property type="entry name" value="PAS-like_dom_sf"/>
</dbReference>
<keyword evidence="5" id="KW-0812">Transmembrane</keyword>
<dbReference type="CDD" id="cd16917">
    <property type="entry name" value="HATPase_UhpB-NarQ-NarX-like"/>
    <property type="match status" value="1"/>
</dbReference>
<dbReference type="Gene3D" id="3.30.450.20">
    <property type="entry name" value="PAS domain"/>
    <property type="match status" value="3"/>
</dbReference>
<feature type="domain" description="PAC" evidence="8">
    <location>
        <begin position="373"/>
        <end position="425"/>
    </location>
</feature>
<accession>A0A7G5XII1</accession>
<dbReference type="EMBL" id="CP060007">
    <property type="protein sequence ID" value="QNA45284.1"/>
    <property type="molecule type" value="Genomic_DNA"/>
</dbReference>
<dbReference type="SMART" id="SM00086">
    <property type="entry name" value="PAC"/>
    <property type="match status" value="2"/>
</dbReference>
<feature type="transmembrane region" description="Helical" evidence="5">
    <location>
        <begin position="265"/>
        <end position="287"/>
    </location>
</feature>
<dbReference type="RefSeq" id="WP_182804199.1">
    <property type="nucleotide sequence ID" value="NZ_CP060007.1"/>
</dbReference>
<feature type="domain" description="PAS" evidence="7">
    <location>
        <begin position="437"/>
        <end position="507"/>
    </location>
</feature>
<dbReference type="NCBIfam" id="TIGR00229">
    <property type="entry name" value="sensory_box"/>
    <property type="match status" value="3"/>
</dbReference>
<keyword evidence="4" id="KW-0175">Coiled coil</keyword>
<evidence type="ECO:0000259" key="7">
    <source>
        <dbReference type="PROSITE" id="PS50112"/>
    </source>
</evidence>
<proteinExistence type="predicted"/>
<dbReference type="InterPro" id="IPR001610">
    <property type="entry name" value="PAC"/>
</dbReference>